<dbReference type="RefSeq" id="WP_058524354.1">
    <property type="nucleotide sequence ID" value="NZ_CAAAHV010000007.1"/>
</dbReference>
<keyword evidence="11" id="KW-1185">Reference proteome</keyword>
<dbReference type="AlphaFoldDB" id="A0A378IET2"/>
<dbReference type="OrthoDB" id="5653976at2"/>
<keyword evidence="4" id="KW-0653">Protein transport</keyword>
<evidence type="ECO:0000256" key="3">
    <source>
        <dbReference type="ARBA" id="ARBA00022692"/>
    </source>
</evidence>
<dbReference type="Proteomes" id="UP000054735">
    <property type="component" value="Unassembled WGS sequence"/>
</dbReference>
<keyword evidence="6" id="KW-0811">Translocation</keyword>
<dbReference type="EMBL" id="LNXT01000044">
    <property type="protein sequence ID" value="KTC68813.1"/>
    <property type="molecule type" value="Genomic_DNA"/>
</dbReference>
<protein>
    <submittedName>
        <fullName evidence="10">TatB protein (Twin arginine translocation)</fullName>
    </submittedName>
</protein>
<evidence type="ECO:0000256" key="6">
    <source>
        <dbReference type="ARBA" id="ARBA00023010"/>
    </source>
</evidence>
<evidence type="ECO:0000256" key="8">
    <source>
        <dbReference type="SAM" id="Phobius"/>
    </source>
</evidence>
<keyword evidence="7 8" id="KW-0472">Membrane</keyword>
<evidence type="ECO:0000313" key="10">
    <source>
        <dbReference type="EMBL" id="STX33245.1"/>
    </source>
</evidence>
<dbReference type="EMBL" id="UGNW01000001">
    <property type="protein sequence ID" value="STX33245.1"/>
    <property type="molecule type" value="Genomic_DNA"/>
</dbReference>
<comment type="subcellular location">
    <subcellularLocation>
        <location evidence="1">Membrane</location>
        <topology evidence="1">Single-pass membrane protein</topology>
    </subcellularLocation>
</comment>
<dbReference type="Gene3D" id="1.20.5.3310">
    <property type="match status" value="1"/>
</dbReference>
<sequence length="75" mass="8798">MNSSELLVIAIVAIIVFGPGKLPMLAQHLGKLFRHLNHFRDQAYQFWQKQMNEQQLLENERKAKEADSAYQQEKE</sequence>
<dbReference type="GO" id="GO:0015031">
    <property type="term" value="P:protein transport"/>
    <property type="evidence" value="ECO:0007669"/>
    <property type="project" value="UniProtKB-KW"/>
</dbReference>
<dbReference type="Pfam" id="PF02416">
    <property type="entry name" value="TatA_B_E"/>
    <property type="match status" value="1"/>
</dbReference>
<keyword evidence="3 8" id="KW-0812">Transmembrane</keyword>
<evidence type="ECO:0000313" key="12">
    <source>
        <dbReference type="Proteomes" id="UP000255066"/>
    </source>
</evidence>
<gene>
    <name evidence="10" type="primary">tatB</name>
    <name evidence="9" type="ORF">Lbir_2346</name>
    <name evidence="10" type="ORF">NCTC12437_03066</name>
</gene>
<evidence type="ECO:0000313" key="9">
    <source>
        <dbReference type="EMBL" id="KTC68813.1"/>
    </source>
</evidence>
<organism evidence="10 12">
    <name type="scientific">Legionella birminghamensis</name>
    <dbReference type="NCBI Taxonomy" id="28083"/>
    <lineage>
        <taxon>Bacteria</taxon>
        <taxon>Pseudomonadati</taxon>
        <taxon>Pseudomonadota</taxon>
        <taxon>Gammaproteobacteria</taxon>
        <taxon>Legionellales</taxon>
        <taxon>Legionellaceae</taxon>
        <taxon>Legionella</taxon>
    </lineage>
</organism>
<evidence type="ECO:0000256" key="4">
    <source>
        <dbReference type="ARBA" id="ARBA00022927"/>
    </source>
</evidence>
<evidence type="ECO:0000256" key="5">
    <source>
        <dbReference type="ARBA" id="ARBA00022989"/>
    </source>
</evidence>
<proteinExistence type="predicted"/>
<evidence type="ECO:0000256" key="7">
    <source>
        <dbReference type="ARBA" id="ARBA00023136"/>
    </source>
</evidence>
<reference evidence="10 12" key="2">
    <citation type="submission" date="2018-06" db="EMBL/GenBank/DDBJ databases">
        <authorList>
            <consortium name="Pathogen Informatics"/>
            <person name="Doyle S."/>
        </authorList>
    </citation>
    <scope>NUCLEOTIDE SEQUENCE [LARGE SCALE GENOMIC DNA]</scope>
    <source>
        <strain evidence="10 12">NCTC12437</strain>
    </source>
</reference>
<accession>A0A378IET2</accession>
<dbReference type="STRING" id="28083.Lbir_2346"/>
<evidence type="ECO:0000256" key="1">
    <source>
        <dbReference type="ARBA" id="ARBA00004167"/>
    </source>
</evidence>
<evidence type="ECO:0000256" key="2">
    <source>
        <dbReference type="ARBA" id="ARBA00022448"/>
    </source>
</evidence>
<reference evidence="9 11" key="1">
    <citation type="submission" date="2015-11" db="EMBL/GenBank/DDBJ databases">
        <title>Genomic analysis of 38 Legionella species identifies large and diverse effector repertoires.</title>
        <authorList>
            <person name="Burstein D."/>
            <person name="Amaro F."/>
            <person name="Zusman T."/>
            <person name="Lifshitz Z."/>
            <person name="Cohen O."/>
            <person name="Gilbert J.A."/>
            <person name="Pupko T."/>
            <person name="Shuman H.A."/>
            <person name="Segal G."/>
        </authorList>
    </citation>
    <scope>NUCLEOTIDE SEQUENCE [LARGE SCALE GENOMIC DNA]</scope>
    <source>
        <strain evidence="9 11">CDC#1407-AL-14</strain>
    </source>
</reference>
<feature type="transmembrane region" description="Helical" evidence="8">
    <location>
        <begin position="6"/>
        <end position="26"/>
    </location>
</feature>
<dbReference type="Proteomes" id="UP000255066">
    <property type="component" value="Unassembled WGS sequence"/>
</dbReference>
<keyword evidence="2" id="KW-0813">Transport</keyword>
<keyword evidence="5 8" id="KW-1133">Transmembrane helix</keyword>
<name>A0A378IET2_9GAMM</name>
<evidence type="ECO:0000313" key="11">
    <source>
        <dbReference type="Proteomes" id="UP000054735"/>
    </source>
</evidence>
<dbReference type="GO" id="GO:0016020">
    <property type="term" value="C:membrane"/>
    <property type="evidence" value="ECO:0007669"/>
    <property type="project" value="UniProtKB-ARBA"/>
</dbReference>
<dbReference type="InterPro" id="IPR003369">
    <property type="entry name" value="TatA/B/E"/>
</dbReference>